<evidence type="ECO:0000256" key="1">
    <source>
        <dbReference type="SAM" id="MobiDB-lite"/>
    </source>
</evidence>
<comment type="caution">
    <text evidence="2">The sequence shown here is derived from an EMBL/GenBank/DDBJ whole genome shotgun (WGS) entry which is preliminary data.</text>
</comment>
<feature type="region of interest" description="Disordered" evidence="1">
    <location>
        <begin position="37"/>
        <end position="62"/>
    </location>
</feature>
<accession>A0AAV7HSG0</accession>
<sequence length="91" mass="10273">MPGIHRTERILTLDEERERSKTSTCFEVDPVLTRLQSDCSSSEDDPLRPGQPGPGSRPEQTSLLTIPPNCFYWSALISFRCLVRPPGLWLS</sequence>
<protein>
    <submittedName>
        <fullName evidence="2">Uncharacterized protein</fullName>
    </submittedName>
</protein>
<proteinExistence type="predicted"/>
<organism evidence="2 3">
    <name type="scientific">Cotesia glomerata</name>
    <name type="common">Lepidopteran parasitic wasp</name>
    <name type="synonym">Apanteles glomeratus</name>
    <dbReference type="NCBI Taxonomy" id="32391"/>
    <lineage>
        <taxon>Eukaryota</taxon>
        <taxon>Metazoa</taxon>
        <taxon>Ecdysozoa</taxon>
        <taxon>Arthropoda</taxon>
        <taxon>Hexapoda</taxon>
        <taxon>Insecta</taxon>
        <taxon>Pterygota</taxon>
        <taxon>Neoptera</taxon>
        <taxon>Endopterygota</taxon>
        <taxon>Hymenoptera</taxon>
        <taxon>Apocrita</taxon>
        <taxon>Ichneumonoidea</taxon>
        <taxon>Braconidae</taxon>
        <taxon>Microgastrinae</taxon>
        <taxon>Cotesia</taxon>
    </lineage>
</organism>
<keyword evidence="3" id="KW-1185">Reference proteome</keyword>
<reference evidence="2 3" key="1">
    <citation type="journal article" date="2021" name="J. Hered.">
        <title>A chromosome-level genome assembly of the parasitoid wasp, Cotesia glomerata (Hymenoptera: Braconidae).</title>
        <authorList>
            <person name="Pinto B.J."/>
            <person name="Weis J.J."/>
            <person name="Gamble T."/>
            <person name="Ode P.J."/>
            <person name="Paul R."/>
            <person name="Zaspel J.M."/>
        </authorList>
    </citation>
    <scope>NUCLEOTIDE SEQUENCE [LARGE SCALE GENOMIC DNA]</scope>
    <source>
        <strain evidence="2">CgM1</strain>
    </source>
</reference>
<gene>
    <name evidence="2" type="ORF">KQX54_005104</name>
</gene>
<name>A0AAV7HSG0_COTGL</name>
<evidence type="ECO:0000313" key="2">
    <source>
        <dbReference type="EMBL" id="KAH0534545.1"/>
    </source>
</evidence>
<dbReference type="EMBL" id="JAHXZJ010002982">
    <property type="protein sequence ID" value="KAH0534545.1"/>
    <property type="molecule type" value="Genomic_DNA"/>
</dbReference>
<dbReference type="AlphaFoldDB" id="A0AAV7HSG0"/>
<dbReference type="Proteomes" id="UP000826195">
    <property type="component" value="Unassembled WGS sequence"/>
</dbReference>
<evidence type="ECO:0000313" key="3">
    <source>
        <dbReference type="Proteomes" id="UP000826195"/>
    </source>
</evidence>